<gene>
    <name evidence="2" type="ORF">RM51_07930</name>
</gene>
<reference evidence="2 3" key="1">
    <citation type="submission" date="2014-12" db="EMBL/GenBank/DDBJ databases">
        <title>Genome sequencing of Chryseobacterium taiwanense TPW19.</title>
        <authorList>
            <person name="Tan P.W."/>
            <person name="Chan K.-G."/>
        </authorList>
    </citation>
    <scope>NUCLEOTIDE SEQUENCE [LARGE SCALE GENOMIC DNA]</scope>
    <source>
        <strain evidence="2 3">TPW19</strain>
    </source>
</reference>
<evidence type="ECO:0000256" key="1">
    <source>
        <dbReference type="SAM" id="Phobius"/>
    </source>
</evidence>
<feature type="transmembrane region" description="Helical" evidence="1">
    <location>
        <begin position="7"/>
        <end position="32"/>
    </location>
</feature>
<dbReference type="STRING" id="363331.RM51_07930"/>
<comment type="caution">
    <text evidence="2">The sequence shown here is derived from an EMBL/GenBank/DDBJ whole genome shotgun (WGS) entry which is preliminary data.</text>
</comment>
<dbReference type="OrthoDB" id="1254736at2"/>
<dbReference type="AlphaFoldDB" id="A0A0B4DA61"/>
<evidence type="ECO:0000313" key="3">
    <source>
        <dbReference type="Proteomes" id="UP000031167"/>
    </source>
</evidence>
<evidence type="ECO:0000313" key="2">
    <source>
        <dbReference type="EMBL" id="KIC63581.1"/>
    </source>
</evidence>
<protein>
    <submittedName>
        <fullName evidence="2">Uncharacterized protein</fullName>
    </submittedName>
</protein>
<accession>A0A0B4DA61</accession>
<dbReference type="EMBL" id="JWTA01000005">
    <property type="protein sequence ID" value="KIC63581.1"/>
    <property type="molecule type" value="Genomic_DNA"/>
</dbReference>
<keyword evidence="3" id="KW-1185">Reference proteome</keyword>
<dbReference type="RefSeq" id="WP_039367230.1">
    <property type="nucleotide sequence ID" value="NZ_JWTA01000005.1"/>
</dbReference>
<keyword evidence="1" id="KW-0472">Membrane</keyword>
<sequence length="146" mass="17730">MNKTLKWLLGMGIICTLLYFGIKFFAVFWLTYFSNPPRIESLGDEKLMERIKKEYHLQEIERTPAFEREMKKKDTVTYTLYLYSKEFCEIKEDSIYGKSKNIVREINRLKLDSRFYKYKIVFCCKLYNPTGMSFQYLRKEVNKPEF</sequence>
<organism evidence="2 3">
    <name type="scientific">Chryseobacterium taiwanense</name>
    <dbReference type="NCBI Taxonomy" id="363331"/>
    <lineage>
        <taxon>Bacteria</taxon>
        <taxon>Pseudomonadati</taxon>
        <taxon>Bacteroidota</taxon>
        <taxon>Flavobacteriia</taxon>
        <taxon>Flavobacteriales</taxon>
        <taxon>Weeksellaceae</taxon>
        <taxon>Chryseobacterium group</taxon>
        <taxon>Chryseobacterium</taxon>
    </lineage>
</organism>
<name>A0A0B4DA61_9FLAO</name>
<dbReference type="Proteomes" id="UP000031167">
    <property type="component" value="Unassembled WGS sequence"/>
</dbReference>
<keyword evidence="1" id="KW-0812">Transmembrane</keyword>
<proteinExistence type="predicted"/>
<keyword evidence="1" id="KW-1133">Transmembrane helix</keyword>